<comment type="subcellular location">
    <subcellularLocation>
        <location evidence="8">Cytoplasm</location>
    </subcellularLocation>
</comment>
<feature type="compositionally biased region" description="Basic and acidic residues" evidence="9">
    <location>
        <begin position="655"/>
        <end position="670"/>
    </location>
</feature>
<dbReference type="Pfam" id="PF00575">
    <property type="entry name" value="S1"/>
    <property type="match status" value="1"/>
</dbReference>
<dbReference type="GO" id="GO:0000175">
    <property type="term" value="F:3'-5'-RNA exonuclease activity"/>
    <property type="evidence" value="ECO:0007669"/>
    <property type="project" value="TreeGrafter"/>
</dbReference>
<dbReference type="STRING" id="760154.Sulba_0654"/>
<dbReference type="EMBL" id="CP003333">
    <property type="protein sequence ID" value="AFL67962.1"/>
    <property type="molecule type" value="Genomic_DNA"/>
</dbReference>
<dbReference type="Pfam" id="PF03725">
    <property type="entry name" value="RNase_PH_C"/>
    <property type="match status" value="2"/>
</dbReference>
<dbReference type="InterPro" id="IPR012340">
    <property type="entry name" value="NA-bd_OB-fold"/>
</dbReference>
<feature type="domain" description="S1 motif" evidence="10">
    <location>
        <begin position="679"/>
        <end position="747"/>
    </location>
</feature>
<dbReference type="GO" id="GO:0003723">
    <property type="term" value="F:RNA binding"/>
    <property type="evidence" value="ECO:0007669"/>
    <property type="project" value="UniProtKB-UniRule"/>
</dbReference>
<keyword evidence="12" id="KW-1185">Reference proteome</keyword>
<dbReference type="SUPFAM" id="SSF50249">
    <property type="entry name" value="Nucleic acid-binding proteins"/>
    <property type="match status" value="1"/>
</dbReference>
<dbReference type="InterPro" id="IPR001247">
    <property type="entry name" value="ExoRNase_PH_dom1"/>
</dbReference>
<evidence type="ECO:0000313" key="11">
    <source>
        <dbReference type="EMBL" id="AFL67962.1"/>
    </source>
</evidence>
<keyword evidence="5 8" id="KW-0479">Metal-binding</keyword>
<dbReference type="GO" id="GO:0000287">
    <property type="term" value="F:magnesium ion binding"/>
    <property type="evidence" value="ECO:0007669"/>
    <property type="project" value="UniProtKB-UniRule"/>
</dbReference>
<dbReference type="PROSITE" id="PS50084">
    <property type="entry name" value="KH_TYPE_1"/>
    <property type="match status" value="1"/>
</dbReference>
<evidence type="ECO:0000256" key="6">
    <source>
        <dbReference type="ARBA" id="ARBA00022842"/>
    </source>
</evidence>
<comment type="cofactor">
    <cofactor evidence="8">
        <name>Mg(2+)</name>
        <dbReference type="ChEBI" id="CHEBI:18420"/>
    </cofactor>
</comment>
<dbReference type="PIRSF" id="PIRSF005499">
    <property type="entry name" value="PNPase"/>
    <property type="match status" value="1"/>
</dbReference>
<dbReference type="CDD" id="cd02393">
    <property type="entry name" value="KH-I_PNPase"/>
    <property type="match status" value="1"/>
</dbReference>
<dbReference type="InterPro" id="IPR036612">
    <property type="entry name" value="KH_dom_type_1_sf"/>
</dbReference>
<reference evidence="11 12" key="1">
    <citation type="submission" date="2012-06" db="EMBL/GenBank/DDBJ databases">
        <title>Complete sequence of Sulfurospirillum barnesii SES-3.</title>
        <authorList>
            <consortium name="US DOE Joint Genome Institute"/>
            <person name="Lucas S."/>
            <person name="Han J."/>
            <person name="Lapidus A."/>
            <person name="Cheng J.-F."/>
            <person name="Goodwin L."/>
            <person name="Pitluck S."/>
            <person name="Peters L."/>
            <person name="Ovchinnikova G."/>
            <person name="Lu M."/>
            <person name="Detter J.C."/>
            <person name="Han C."/>
            <person name="Tapia R."/>
            <person name="Land M."/>
            <person name="Hauser L."/>
            <person name="Kyrpides N."/>
            <person name="Ivanova N."/>
            <person name="Pagani I."/>
            <person name="Stolz J."/>
            <person name="Arkin A."/>
            <person name="Dehal P."/>
            <person name="Oremland R."/>
            <person name="Saltikov C."/>
            <person name="Basu P."/>
            <person name="Hollibaugh J."/>
            <person name="Newman D."/>
            <person name="Stolyar S."/>
            <person name="Hazen T."/>
            <person name="Woyke T."/>
        </authorList>
    </citation>
    <scope>NUCLEOTIDE SEQUENCE [LARGE SCALE GENOMIC DNA]</scope>
    <source>
        <strain evidence="12">ATCC 700032 / DSM 10660 / SES-3</strain>
    </source>
</reference>
<dbReference type="FunFam" id="3.30.230.70:FF:000029">
    <property type="entry name" value="Polyribonucleotide nucleotidyltransferase"/>
    <property type="match status" value="1"/>
</dbReference>
<feature type="binding site" evidence="8">
    <location>
        <position position="521"/>
    </location>
    <ligand>
        <name>Mg(2+)</name>
        <dbReference type="ChEBI" id="CHEBI:18420"/>
    </ligand>
</feature>
<dbReference type="KEGG" id="sba:Sulba_0654"/>
<dbReference type="InterPro" id="IPR020568">
    <property type="entry name" value="Ribosomal_Su5_D2-typ_SF"/>
</dbReference>
<dbReference type="eggNOG" id="COG1185">
    <property type="taxonomic scope" value="Bacteria"/>
</dbReference>
<dbReference type="HAMAP" id="MF_01595">
    <property type="entry name" value="PNPase"/>
    <property type="match status" value="1"/>
</dbReference>
<evidence type="ECO:0000313" key="12">
    <source>
        <dbReference type="Proteomes" id="UP000006176"/>
    </source>
</evidence>
<dbReference type="FunFam" id="3.30.230.70:FF:000026">
    <property type="entry name" value="Polyribonucleotide nucleotidyltransferase"/>
    <property type="match status" value="1"/>
</dbReference>
<dbReference type="PANTHER" id="PTHR11252">
    <property type="entry name" value="POLYRIBONUCLEOTIDE NUCLEOTIDYLTRANSFERASE"/>
    <property type="match status" value="1"/>
</dbReference>
<evidence type="ECO:0000256" key="4">
    <source>
        <dbReference type="ARBA" id="ARBA00022695"/>
    </source>
</evidence>
<sequence>MEYKINVNNQEEIYDLGKVAKQAAGAALLKIKNTVILATVSRDDNQVAENFVPLTVQYVEKSYAVGKIPGGYIKRETKPSDFETLTSRVIDRSLRPLFPKGYAYPTQITVFVLSCDSEVDLQVAALNTASAALYLSDIPVNKAVAGVRIGYIDGKYVVNPANSALKQSTLDLYVAGTKEELLMIEMRSIASMESMSLPVMAIDPMLDPTLAENVMLKQGINEFDEDAILLAIDKAQSAITEATRAYEATFAPLKKEDAILDYKADLVNESIATYIEEFYKEDVYNAINQMAKSERASELNKIVSNILKDDVAVLEAWDKALVESVIHAYKKKIVREMIIEKGVRADGRKLNEVRPISIETNLLPLAHGSCLFTRGQTQALVITTLGNDKDAQMYDLLTEKGIASDTFMVNYNFPGFSVGEASPLRAPGRRELGHGNLARRALEPVLDMNRLQTIRLVSEILESNGSSSMATICGGALALKAAGVEVEKLVAGIAMGLVFEGDKHAVLSDIMGLEDHDGDMDFKVAGTKDGITALQMDIKLGGISRDVLKEALYQAKEGREHILSIMEKASEEIVVNNAVLPKLELFSVDPSKIVDIIGQAGKTIKEIIEKFEVSIDLDREKGEVKIAGENKEKVDAAKEHIIHITNKPSFGGRGGGRDRDRDTKHGFKESKPVPTFVQDEVVDGVVKRIVDFGAFIELPGGIDGLLHVSKIADHRVDKVSDYLTLEQNVRVKILKQAGNKIELELMR</sequence>
<dbReference type="Pfam" id="PF00013">
    <property type="entry name" value="KH_1"/>
    <property type="match status" value="1"/>
</dbReference>
<keyword evidence="7 8" id="KW-0694">RNA-binding</keyword>
<evidence type="ECO:0000256" key="9">
    <source>
        <dbReference type="SAM" id="MobiDB-lite"/>
    </source>
</evidence>
<dbReference type="GO" id="GO:0006402">
    <property type="term" value="P:mRNA catabolic process"/>
    <property type="evidence" value="ECO:0007669"/>
    <property type="project" value="UniProtKB-UniRule"/>
</dbReference>
<evidence type="ECO:0000256" key="5">
    <source>
        <dbReference type="ARBA" id="ARBA00022723"/>
    </source>
</evidence>
<dbReference type="Gene3D" id="3.30.230.70">
    <property type="entry name" value="GHMP Kinase, N-terminal domain"/>
    <property type="match status" value="2"/>
</dbReference>
<dbReference type="InterPro" id="IPR015847">
    <property type="entry name" value="ExoRNase_PH_dom2"/>
</dbReference>
<evidence type="ECO:0000259" key="10">
    <source>
        <dbReference type="PROSITE" id="PS50126"/>
    </source>
</evidence>
<comment type="function">
    <text evidence="8">Involved in mRNA degradation. Catalyzes the phosphorolysis of single-stranded polyribonucleotides processively in the 3'- to 5'-direction.</text>
</comment>
<dbReference type="OrthoDB" id="9804305at2"/>
<dbReference type="GO" id="GO:0004654">
    <property type="term" value="F:polyribonucleotide nucleotidyltransferase activity"/>
    <property type="evidence" value="ECO:0007669"/>
    <property type="project" value="UniProtKB-UniRule"/>
</dbReference>
<feature type="binding site" evidence="8">
    <location>
        <position position="515"/>
    </location>
    <ligand>
        <name>Mg(2+)</name>
        <dbReference type="ChEBI" id="CHEBI:18420"/>
    </ligand>
</feature>
<dbReference type="InterPro" id="IPR012162">
    <property type="entry name" value="PNPase"/>
</dbReference>
<accession>I3XVI8</accession>
<evidence type="ECO:0000256" key="7">
    <source>
        <dbReference type="ARBA" id="ARBA00022884"/>
    </source>
</evidence>
<dbReference type="PATRIC" id="fig|760154.4.peg.653"/>
<keyword evidence="6 8" id="KW-0460">Magnesium</keyword>
<dbReference type="GO" id="GO:0006396">
    <property type="term" value="P:RNA processing"/>
    <property type="evidence" value="ECO:0007669"/>
    <property type="project" value="InterPro"/>
</dbReference>
<dbReference type="Pfam" id="PF01138">
    <property type="entry name" value="RNase_PH"/>
    <property type="match status" value="2"/>
</dbReference>
<organism evidence="11 12">
    <name type="scientific">Sulfurospirillum barnesii (strain ATCC 700032 / DSM 10660 / SES-3)</name>
    <dbReference type="NCBI Taxonomy" id="760154"/>
    <lineage>
        <taxon>Bacteria</taxon>
        <taxon>Pseudomonadati</taxon>
        <taxon>Campylobacterota</taxon>
        <taxon>Epsilonproteobacteria</taxon>
        <taxon>Campylobacterales</taxon>
        <taxon>Sulfurospirillaceae</taxon>
        <taxon>Sulfurospirillum</taxon>
    </lineage>
</organism>
<dbReference type="Pfam" id="PF03726">
    <property type="entry name" value="PNPase"/>
    <property type="match status" value="1"/>
</dbReference>
<comment type="similarity">
    <text evidence="1 8">Belongs to the polyribonucleotide nucleotidyltransferase family.</text>
</comment>
<dbReference type="GO" id="GO:0005829">
    <property type="term" value="C:cytosol"/>
    <property type="evidence" value="ECO:0007669"/>
    <property type="project" value="TreeGrafter"/>
</dbReference>
<dbReference type="Proteomes" id="UP000006176">
    <property type="component" value="Chromosome"/>
</dbReference>
<protein>
    <recommendedName>
        <fullName evidence="8">Polyribonucleotide nucleotidyltransferase</fullName>
        <ecNumber evidence="8">2.7.7.8</ecNumber>
    </recommendedName>
    <alternativeName>
        <fullName evidence="8">Polynucleotide phosphorylase</fullName>
        <shortName evidence="8">PNPase</shortName>
    </alternativeName>
</protein>
<keyword evidence="4 8" id="KW-0548">Nucleotidyltransferase</keyword>
<keyword evidence="3 8" id="KW-0808">Transferase</keyword>
<dbReference type="SMART" id="SM00322">
    <property type="entry name" value="KH"/>
    <property type="match status" value="1"/>
</dbReference>
<dbReference type="InterPro" id="IPR015848">
    <property type="entry name" value="PNPase_PH_RNA-bd_bac/org-type"/>
</dbReference>
<gene>
    <name evidence="8" type="primary">pnp</name>
    <name evidence="11" type="ordered locus">Sulba_0654</name>
</gene>
<evidence type="ECO:0000256" key="8">
    <source>
        <dbReference type="HAMAP-Rule" id="MF_01595"/>
    </source>
</evidence>
<dbReference type="Gene3D" id="2.40.50.140">
    <property type="entry name" value="Nucleic acid-binding proteins"/>
    <property type="match status" value="1"/>
</dbReference>
<comment type="catalytic activity">
    <reaction evidence="8">
        <text>RNA(n+1) + phosphate = RNA(n) + a ribonucleoside 5'-diphosphate</text>
        <dbReference type="Rhea" id="RHEA:22096"/>
        <dbReference type="Rhea" id="RHEA-COMP:14527"/>
        <dbReference type="Rhea" id="RHEA-COMP:17342"/>
        <dbReference type="ChEBI" id="CHEBI:43474"/>
        <dbReference type="ChEBI" id="CHEBI:57930"/>
        <dbReference type="ChEBI" id="CHEBI:140395"/>
        <dbReference type="EC" id="2.7.7.8"/>
    </reaction>
</comment>
<keyword evidence="2 8" id="KW-0963">Cytoplasm</keyword>
<dbReference type="NCBIfam" id="NF008805">
    <property type="entry name" value="PRK11824.1"/>
    <property type="match status" value="1"/>
</dbReference>
<dbReference type="PANTHER" id="PTHR11252:SF0">
    <property type="entry name" value="POLYRIBONUCLEOTIDE NUCLEOTIDYLTRANSFERASE 1, MITOCHONDRIAL"/>
    <property type="match status" value="1"/>
</dbReference>
<dbReference type="SUPFAM" id="SSF54211">
    <property type="entry name" value="Ribosomal protein S5 domain 2-like"/>
    <property type="match status" value="2"/>
</dbReference>
<proteinExistence type="inferred from homology"/>
<dbReference type="SUPFAM" id="SSF55666">
    <property type="entry name" value="Ribonuclease PH domain 2-like"/>
    <property type="match status" value="2"/>
</dbReference>
<dbReference type="AlphaFoldDB" id="I3XVI8"/>
<dbReference type="PROSITE" id="PS50126">
    <property type="entry name" value="S1"/>
    <property type="match status" value="1"/>
</dbReference>
<dbReference type="HOGENOM" id="CLU_004217_2_2_7"/>
<dbReference type="FunFam" id="3.30.1370.10:FF:000001">
    <property type="entry name" value="Polyribonucleotide nucleotidyltransferase"/>
    <property type="match status" value="1"/>
</dbReference>
<dbReference type="InterPro" id="IPR003029">
    <property type="entry name" value="S1_domain"/>
</dbReference>
<dbReference type="SMART" id="SM00316">
    <property type="entry name" value="S1"/>
    <property type="match status" value="1"/>
</dbReference>
<name>I3XVI8_SULBS</name>
<evidence type="ECO:0000256" key="2">
    <source>
        <dbReference type="ARBA" id="ARBA00022490"/>
    </source>
</evidence>
<dbReference type="InterPro" id="IPR004088">
    <property type="entry name" value="KH_dom_type_1"/>
</dbReference>
<dbReference type="InterPro" id="IPR004087">
    <property type="entry name" value="KH_dom"/>
</dbReference>
<dbReference type="InterPro" id="IPR036345">
    <property type="entry name" value="ExoRNase_PH_dom2_sf"/>
</dbReference>
<dbReference type="Gene3D" id="3.30.1370.10">
    <property type="entry name" value="K Homology domain, type 1"/>
    <property type="match status" value="1"/>
</dbReference>
<evidence type="ECO:0000256" key="3">
    <source>
        <dbReference type="ARBA" id="ARBA00022679"/>
    </source>
</evidence>
<dbReference type="SUPFAM" id="SSF54791">
    <property type="entry name" value="Eukaryotic type KH-domain (KH-domain type I)"/>
    <property type="match status" value="1"/>
</dbReference>
<dbReference type="InterPro" id="IPR027408">
    <property type="entry name" value="PNPase/RNase_PH_dom_sf"/>
</dbReference>
<dbReference type="CDD" id="cd11364">
    <property type="entry name" value="RNase_PH_PNPase_2"/>
    <property type="match status" value="1"/>
</dbReference>
<dbReference type="RefSeq" id="WP_014768842.1">
    <property type="nucleotide sequence ID" value="NC_018002.1"/>
</dbReference>
<dbReference type="EC" id="2.7.7.8" evidence="8"/>
<feature type="region of interest" description="Disordered" evidence="9">
    <location>
        <begin position="648"/>
        <end position="670"/>
    </location>
</feature>
<evidence type="ECO:0000256" key="1">
    <source>
        <dbReference type="ARBA" id="ARBA00007404"/>
    </source>
</evidence>